<evidence type="ECO:0000259" key="1">
    <source>
        <dbReference type="Pfam" id="PF13460"/>
    </source>
</evidence>
<dbReference type="EMBL" id="CP119316">
    <property type="protein sequence ID" value="WEK48281.1"/>
    <property type="molecule type" value="Genomic_DNA"/>
</dbReference>
<dbReference type="Proteomes" id="UP001218362">
    <property type="component" value="Chromosome"/>
</dbReference>
<evidence type="ECO:0000313" key="3">
    <source>
        <dbReference type="Proteomes" id="UP001218362"/>
    </source>
</evidence>
<name>A0AAJ6BQH7_9SPHN</name>
<gene>
    <name evidence="2" type="ORF">P0Y56_08300</name>
</gene>
<proteinExistence type="predicted"/>
<dbReference type="PANTHER" id="PTHR47129">
    <property type="entry name" value="QUINONE OXIDOREDUCTASE 2"/>
    <property type="match status" value="1"/>
</dbReference>
<dbReference type="KEGG" id="acob:P0Y56_08300"/>
<dbReference type="SUPFAM" id="SSF51735">
    <property type="entry name" value="NAD(P)-binding Rossmann-fold domains"/>
    <property type="match status" value="1"/>
</dbReference>
<dbReference type="Gene3D" id="3.90.25.10">
    <property type="entry name" value="UDP-galactose 4-epimerase, domain 1"/>
    <property type="match status" value="1"/>
</dbReference>
<dbReference type="Pfam" id="PF13460">
    <property type="entry name" value="NAD_binding_10"/>
    <property type="match status" value="1"/>
</dbReference>
<dbReference type="InterPro" id="IPR016040">
    <property type="entry name" value="NAD(P)-bd_dom"/>
</dbReference>
<organism evidence="2 3">
    <name type="scientific">Candidatus Andeanibacterium colombiense</name>
    <dbReference type="NCBI Taxonomy" id="3121345"/>
    <lineage>
        <taxon>Bacteria</taxon>
        <taxon>Pseudomonadati</taxon>
        <taxon>Pseudomonadota</taxon>
        <taxon>Alphaproteobacteria</taxon>
        <taxon>Sphingomonadales</taxon>
        <taxon>Sphingomonadaceae</taxon>
        <taxon>Candidatus Andeanibacterium</taxon>
    </lineage>
</organism>
<dbReference type="InterPro" id="IPR052718">
    <property type="entry name" value="NmrA-type_oxidoreductase"/>
</dbReference>
<dbReference type="Gene3D" id="3.40.50.720">
    <property type="entry name" value="NAD(P)-binding Rossmann-like Domain"/>
    <property type="match status" value="1"/>
</dbReference>
<feature type="domain" description="NAD(P)-binding" evidence="1">
    <location>
        <begin position="9"/>
        <end position="184"/>
    </location>
</feature>
<protein>
    <submittedName>
        <fullName evidence="2">SDR family oxidoreductase</fullName>
    </submittedName>
</protein>
<sequence length="284" mass="29671">MTTYAVTAASGQLGRLVLDALLEKVAATDVVALARDPAKLSDYARRGVSVRVGDYDQPETLATGLAGVDRLLLISGSALGERPRQHQAVIDAAKAAGVSYIAYTSILHADRSPIKLGAEHRATEASLAASGLAYDLLRNGWYNENYIHSLKAQVAAGEITGAQGEGKINSASRADLAEGAAAVLVNGKGGDIYELAGDHGWTLAEFAAEVSRQAGKPVAYRNYNEEDYAQSLVAIGFPEYIAKVIANSGYSTSLGALEESGGTLGRLIGRPTTPIAETIRAALL</sequence>
<accession>A0AAJ6BQH7</accession>
<dbReference type="AlphaFoldDB" id="A0AAJ6BQH7"/>
<dbReference type="InterPro" id="IPR036291">
    <property type="entry name" value="NAD(P)-bd_dom_sf"/>
</dbReference>
<reference evidence="2" key="1">
    <citation type="submission" date="2023-03" db="EMBL/GenBank/DDBJ databases">
        <title>Andean soil-derived lignocellulolytic bacterial consortium as a source of novel taxa and putative plastic-active enzymes.</title>
        <authorList>
            <person name="Diaz-Garcia L."/>
            <person name="Chuvochina M."/>
            <person name="Feuerriegel G."/>
            <person name="Bunk B."/>
            <person name="Sproer C."/>
            <person name="Streit W.R."/>
            <person name="Rodriguez L.M."/>
            <person name="Overmann J."/>
            <person name="Jimenez D.J."/>
        </authorList>
    </citation>
    <scope>NUCLEOTIDE SEQUENCE</scope>
    <source>
        <strain evidence="2">MAG 26</strain>
    </source>
</reference>
<evidence type="ECO:0000313" key="2">
    <source>
        <dbReference type="EMBL" id="WEK48281.1"/>
    </source>
</evidence>
<dbReference type="PANTHER" id="PTHR47129:SF1">
    <property type="entry name" value="NMRA-LIKE DOMAIN-CONTAINING PROTEIN"/>
    <property type="match status" value="1"/>
</dbReference>
<dbReference type="CDD" id="cd05269">
    <property type="entry name" value="TMR_SDR_a"/>
    <property type="match status" value="1"/>
</dbReference>